<organism evidence="2 3">
    <name type="scientific">Catellatospora coxensis</name>
    <dbReference type="NCBI Taxonomy" id="310354"/>
    <lineage>
        <taxon>Bacteria</taxon>
        <taxon>Bacillati</taxon>
        <taxon>Actinomycetota</taxon>
        <taxon>Actinomycetes</taxon>
        <taxon>Micromonosporales</taxon>
        <taxon>Micromonosporaceae</taxon>
        <taxon>Catellatospora</taxon>
    </lineage>
</organism>
<dbReference type="EMBL" id="BONI01000024">
    <property type="protein sequence ID" value="GIG06555.1"/>
    <property type="molecule type" value="Genomic_DNA"/>
</dbReference>
<feature type="region of interest" description="Disordered" evidence="1">
    <location>
        <begin position="1"/>
        <end position="47"/>
    </location>
</feature>
<dbReference type="AlphaFoldDB" id="A0A8J3L4X3"/>
<dbReference type="Pfam" id="PF13646">
    <property type="entry name" value="HEAT_2"/>
    <property type="match status" value="1"/>
</dbReference>
<dbReference type="SUPFAM" id="SSF48371">
    <property type="entry name" value="ARM repeat"/>
    <property type="match status" value="1"/>
</dbReference>
<gene>
    <name evidence="2" type="ORF">Cco03nite_32550</name>
</gene>
<proteinExistence type="predicted"/>
<evidence type="ECO:0000313" key="2">
    <source>
        <dbReference type="EMBL" id="GIG06555.1"/>
    </source>
</evidence>
<sequence>MFNDPVGIAKSRRNLGRMQQESTFDGGGASVPRPEQPVPDRAFDDRPAADEHWGPYARRLQATRDPRALPALLEAHDTLRLEPRFCCVGAVRAALYEIATARENAHSAPVADLVDRWWNSTDPWEEMVAVAARAGGQEETERPALLEKVRSARPTVVTAAIEGLCGMSDAAEIEALREVVSRPDPMLHWAHQAAARRLAEIGSPEAQAALAQRFVDPDDLWREGPA</sequence>
<evidence type="ECO:0008006" key="4">
    <source>
        <dbReference type="Google" id="ProtNLM"/>
    </source>
</evidence>
<evidence type="ECO:0000256" key="1">
    <source>
        <dbReference type="SAM" id="MobiDB-lite"/>
    </source>
</evidence>
<comment type="caution">
    <text evidence="2">The sequence shown here is derived from an EMBL/GenBank/DDBJ whole genome shotgun (WGS) entry which is preliminary data.</text>
</comment>
<dbReference type="Gene3D" id="1.25.10.10">
    <property type="entry name" value="Leucine-rich Repeat Variant"/>
    <property type="match status" value="1"/>
</dbReference>
<protein>
    <recommendedName>
        <fullName evidence="4">HEAT repeat protein</fullName>
    </recommendedName>
</protein>
<name>A0A8J3L4X3_9ACTN</name>
<accession>A0A8J3L4X3</accession>
<evidence type="ECO:0000313" key="3">
    <source>
        <dbReference type="Proteomes" id="UP000630887"/>
    </source>
</evidence>
<dbReference type="Proteomes" id="UP000630887">
    <property type="component" value="Unassembled WGS sequence"/>
</dbReference>
<reference evidence="2 3" key="1">
    <citation type="submission" date="2021-01" db="EMBL/GenBank/DDBJ databases">
        <title>Whole genome shotgun sequence of Catellatospora coxensis NBRC 107359.</title>
        <authorList>
            <person name="Komaki H."/>
            <person name="Tamura T."/>
        </authorList>
    </citation>
    <scope>NUCLEOTIDE SEQUENCE [LARGE SCALE GENOMIC DNA]</scope>
    <source>
        <strain evidence="2 3">NBRC 107359</strain>
    </source>
</reference>
<dbReference type="InterPro" id="IPR011989">
    <property type="entry name" value="ARM-like"/>
</dbReference>
<keyword evidence="3" id="KW-1185">Reference proteome</keyword>
<dbReference type="InterPro" id="IPR016024">
    <property type="entry name" value="ARM-type_fold"/>
</dbReference>